<evidence type="ECO:0000313" key="2">
    <source>
        <dbReference type="Proteomes" id="UP001061298"/>
    </source>
</evidence>
<dbReference type="EMBL" id="CP106794">
    <property type="protein sequence ID" value="UXY24917.1"/>
    <property type="molecule type" value="Genomic_DNA"/>
</dbReference>
<geneLocation type="plasmid" evidence="1 2">
    <name>punmamed2</name>
</geneLocation>
<proteinExistence type="predicted"/>
<gene>
    <name evidence="1" type="ORF">N8I84_41460</name>
</gene>
<keyword evidence="1" id="KW-0614">Plasmid</keyword>
<protein>
    <submittedName>
        <fullName evidence="1">Toxin</fullName>
    </submittedName>
</protein>
<organism evidence="1 2">
    <name type="scientific">Streptomyces cynarae</name>
    <dbReference type="NCBI Taxonomy" id="2981134"/>
    <lineage>
        <taxon>Bacteria</taxon>
        <taxon>Bacillati</taxon>
        <taxon>Actinomycetota</taxon>
        <taxon>Actinomycetes</taxon>
        <taxon>Kitasatosporales</taxon>
        <taxon>Streptomycetaceae</taxon>
        <taxon>Streptomyces</taxon>
    </lineage>
</organism>
<sequence>MSSKRMRKLLSELTTSVAQTLERPAEPEVLMRALCDAMGERQRIRVHLHFRPFPDGLGTSGLYLNFGDQIKIIVEQRTTPEHQLLILGHELWHLEQGDCGHLAPDAAAAARRFAEDGTDWAKLLTVAARAVSHDVDETAAETFGLLCRGRFESWMHGPHARGPVSQATVEGRIATALDPRSTGLA</sequence>
<reference evidence="1" key="1">
    <citation type="submission" date="2022-10" db="EMBL/GenBank/DDBJ databases">
        <authorList>
            <person name="Mo P."/>
        </authorList>
    </citation>
    <scope>NUCLEOTIDE SEQUENCE</scope>
    <source>
        <strain evidence="1">HUAS 13-4</strain>
        <plasmid evidence="1">punmamed2</plasmid>
    </source>
</reference>
<accession>A0ABY6EFH5</accession>
<dbReference type="RefSeq" id="WP_263235157.1">
    <property type="nucleotide sequence ID" value="NZ_CP106794.1"/>
</dbReference>
<dbReference type="Proteomes" id="UP001061298">
    <property type="component" value="Plasmid punmamed2"/>
</dbReference>
<evidence type="ECO:0000313" key="1">
    <source>
        <dbReference type="EMBL" id="UXY24917.1"/>
    </source>
</evidence>
<keyword evidence="2" id="KW-1185">Reference proteome</keyword>
<name>A0ABY6EFH5_9ACTN</name>